<feature type="domain" description="Formyl transferase N-terminal" evidence="1">
    <location>
        <begin position="1"/>
        <end position="176"/>
    </location>
</feature>
<sequence>MRIAVIGRTEMLYQAALSAAASGHLIVLVATAAASPESTVGTAEFEALAARHDAAFLQRNRFTAADAALIRATAPECAITMNWPTMIGQDIVECFPRGIINSHGSDLPEFRGNACPNWAILAGKEKVGLTFHFIDPLGLDTGDVVHKRFLENHDELYIGDVYDWLRDAVPQGFVESLASIEHPGFIAEKQDEARVTRAYPRRAEDGRLIFDRSAEHLHRLVRASSRPFAGAFCSYDGGEMVRIWRASRIEPKRPIFAVPGQIMHFEGHAPVVACGDGNALRFDEFEVHGGGALPRSVRARFR</sequence>
<dbReference type="Pfam" id="PF02911">
    <property type="entry name" value="Formyl_trans_C"/>
    <property type="match status" value="1"/>
</dbReference>
<gene>
    <name evidence="3" type="ORF">ARD30_17475</name>
</gene>
<organism evidence="3 4">
    <name type="scientific">Bosea thiooxidans</name>
    <dbReference type="NCBI Taxonomy" id="53254"/>
    <lineage>
        <taxon>Bacteria</taxon>
        <taxon>Pseudomonadati</taxon>
        <taxon>Pseudomonadota</taxon>
        <taxon>Alphaproteobacteria</taxon>
        <taxon>Hyphomicrobiales</taxon>
        <taxon>Boseaceae</taxon>
        <taxon>Bosea</taxon>
    </lineage>
</organism>
<evidence type="ECO:0000313" key="3">
    <source>
        <dbReference type="EMBL" id="KQK29378.1"/>
    </source>
</evidence>
<dbReference type="PANTHER" id="PTHR11138">
    <property type="entry name" value="METHIONYL-TRNA FORMYLTRANSFERASE"/>
    <property type="match status" value="1"/>
</dbReference>
<dbReference type="EMBL" id="LMAR01000049">
    <property type="protein sequence ID" value="KQK29378.1"/>
    <property type="molecule type" value="Genomic_DNA"/>
</dbReference>
<dbReference type="GO" id="GO:0005829">
    <property type="term" value="C:cytosol"/>
    <property type="evidence" value="ECO:0007669"/>
    <property type="project" value="TreeGrafter"/>
</dbReference>
<dbReference type="SUPFAM" id="SSF53328">
    <property type="entry name" value="Formyltransferase"/>
    <property type="match status" value="1"/>
</dbReference>
<dbReference type="RefSeq" id="WP_055729209.1">
    <property type="nucleotide sequence ID" value="NZ_LMAR01000049.1"/>
</dbReference>
<comment type="caution">
    <text evidence="3">The sequence shown here is derived from an EMBL/GenBank/DDBJ whole genome shotgun (WGS) entry which is preliminary data.</text>
</comment>
<reference evidence="3 4" key="1">
    <citation type="submission" date="2015-10" db="EMBL/GenBank/DDBJ databases">
        <title>Draft genome of Bosea thiooxidans.</title>
        <authorList>
            <person name="Wang X."/>
        </authorList>
    </citation>
    <scope>NUCLEOTIDE SEQUENCE [LARGE SCALE GENOMIC DNA]</scope>
    <source>
        <strain evidence="3 4">CGMCC 9174</strain>
    </source>
</reference>
<dbReference type="GO" id="GO:0004479">
    <property type="term" value="F:methionyl-tRNA formyltransferase activity"/>
    <property type="evidence" value="ECO:0007669"/>
    <property type="project" value="TreeGrafter"/>
</dbReference>
<evidence type="ECO:0000259" key="1">
    <source>
        <dbReference type="Pfam" id="PF00551"/>
    </source>
</evidence>
<dbReference type="Gene3D" id="3.40.50.12230">
    <property type="match status" value="1"/>
</dbReference>
<protein>
    <recommendedName>
        <fullName evidence="5">Methionyl-tRNA formyltransferase</fullName>
    </recommendedName>
</protein>
<dbReference type="CDD" id="cd08369">
    <property type="entry name" value="FMT_core"/>
    <property type="match status" value="1"/>
</dbReference>
<dbReference type="SUPFAM" id="SSF50486">
    <property type="entry name" value="FMT C-terminal domain-like"/>
    <property type="match status" value="1"/>
</dbReference>
<evidence type="ECO:0008006" key="5">
    <source>
        <dbReference type="Google" id="ProtNLM"/>
    </source>
</evidence>
<dbReference type="PANTHER" id="PTHR11138:SF5">
    <property type="entry name" value="METHIONYL-TRNA FORMYLTRANSFERASE, MITOCHONDRIAL"/>
    <property type="match status" value="1"/>
</dbReference>
<dbReference type="Proteomes" id="UP000051562">
    <property type="component" value="Unassembled WGS sequence"/>
</dbReference>
<evidence type="ECO:0000313" key="4">
    <source>
        <dbReference type="Proteomes" id="UP000051562"/>
    </source>
</evidence>
<name>A0A0Q3SVH1_9HYPH</name>
<feature type="domain" description="Formyl transferase C-terminal" evidence="2">
    <location>
        <begin position="203"/>
        <end position="290"/>
    </location>
</feature>
<dbReference type="InterPro" id="IPR036477">
    <property type="entry name" value="Formyl_transf_N_sf"/>
</dbReference>
<dbReference type="Pfam" id="PF00551">
    <property type="entry name" value="Formyl_trans_N"/>
    <property type="match status" value="1"/>
</dbReference>
<dbReference type="AlphaFoldDB" id="A0A0Q3SVH1"/>
<dbReference type="InterPro" id="IPR002376">
    <property type="entry name" value="Formyl_transf_N"/>
</dbReference>
<dbReference type="InterPro" id="IPR011034">
    <property type="entry name" value="Formyl_transferase-like_C_sf"/>
</dbReference>
<evidence type="ECO:0000259" key="2">
    <source>
        <dbReference type="Pfam" id="PF02911"/>
    </source>
</evidence>
<keyword evidence="4" id="KW-1185">Reference proteome</keyword>
<accession>A0A0Q3SVH1</accession>
<proteinExistence type="predicted"/>
<dbReference type="InterPro" id="IPR005793">
    <property type="entry name" value="Formyl_trans_C"/>
</dbReference>